<proteinExistence type="predicted"/>
<dbReference type="EMBL" id="JALBCA010000076">
    <property type="protein sequence ID" value="KAI2384240.1"/>
    <property type="molecule type" value="Genomic_DNA"/>
</dbReference>
<gene>
    <name evidence="1" type="ORF">LOY88_004766</name>
</gene>
<evidence type="ECO:0000313" key="1">
    <source>
        <dbReference type="EMBL" id="KAI2384240.1"/>
    </source>
</evidence>
<accession>A0ACB8USI9</accession>
<organism evidence="1">
    <name type="scientific">Ophidiomyces ophidiicola</name>
    <dbReference type="NCBI Taxonomy" id="1387563"/>
    <lineage>
        <taxon>Eukaryota</taxon>
        <taxon>Fungi</taxon>
        <taxon>Dikarya</taxon>
        <taxon>Ascomycota</taxon>
        <taxon>Pezizomycotina</taxon>
        <taxon>Eurotiomycetes</taxon>
        <taxon>Eurotiomycetidae</taxon>
        <taxon>Onygenales</taxon>
        <taxon>Onygenaceae</taxon>
        <taxon>Ophidiomyces</taxon>
    </lineage>
</organism>
<protein>
    <submittedName>
        <fullName evidence="1">Uncharacterized protein</fullName>
    </submittedName>
</protein>
<reference evidence="1" key="1">
    <citation type="journal article" date="2022" name="bioRxiv">
        <title>Population genetic analysis of Ophidiomyces ophidiicola, the causative agent of snake fungal disease, indicates recent introductions to the USA.</title>
        <authorList>
            <person name="Ladner J.T."/>
            <person name="Palmer J.M."/>
            <person name="Ettinger C.L."/>
            <person name="Stajich J.E."/>
            <person name="Farrell T.M."/>
            <person name="Glorioso B.M."/>
            <person name="Lawson B."/>
            <person name="Price S.J."/>
            <person name="Stengle A.G."/>
            <person name="Grear D.A."/>
            <person name="Lorch J.M."/>
        </authorList>
    </citation>
    <scope>NUCLEOTIDE SEQUENCE</scope>
    <source>
        <strain evidence="1">NWHC 24266-5</strain>
    </source>
</reference>
<sequence>MKFTAQPLVILALSSLALAVPVETGDAVLTKKADACTIALTDRYMFSDSIEVFQGNRNSKNPSCFDWSSDGCTASPDRPAGFNFAPSCQRHDFGYRNTKKQQRFTEPLRLRIDDMFKADLYKECGKHSGAKRSECQRIADLYYAAVRRCGGGQCTNEA</sequence>
<name>A0ACB8USI9_9EURO</name>
<comment type="caution">
    <text evidence="1">The sequence shown here is derived from an EMBL/GenBank/DDBJ whole genome shotgun (WGS) entry which is preliminary data.</text>
</comment>